<dbReference type="PANTHER" id="PTHR44103">
    <property type="entry name" value="PROPROTEIN CONVERTASE P"/>
    <property type="match status" value="1"/>
</dbReference>
<dbReference type="SUPFAM" id="SSF69318">
    <property type="entry name" value="Integrin alpha N-terminal domain"/>
    <property type="match status" value="1"/>
</dbReference>
<feature type="region of interest" description="Disordered" evidence="2">
    <location>
        <begin position="240"/>
        <end position="266"/>
    </location>
</feature>
<dbReference type="Proteomes" id="UP000481109">
    <property type="component" value="Unassembled WGS sequence"/>
</dbReference>
<evidence type="ECO:0000256" key="2">
    <source>
        <dbReference type="SAM" id="MobiDB-lite"/>
    </source>
</evidence>
<dbReference type="InterPro" id="IPR028994">
    <property type="entry name" value="Integrin_alpha_N"/>
</dbReference>
<evidence type="ECO:0000256" key="1">
    <source>
        <dbReference type="ARBA" id="ARBA00022729"/>
    </source>
</evidence>
<gene>
    <name evidence="3" type="ORF">G6045_19275</name>
</gene>
<dbReference type="AlphaFoldDB" id="A0A6G4XKT1"/>
<keyword evidence="4" id="KW-1185">Reference proteome</keyword>
<dbReference type="SUPFAM" id="SSF89372">
    <property type="entry name" value="Fucose-specific lectin"/>
    <property type="match status" value="1"/>
</dbReference>
<dbReference type="InterPro" id="IPR013517">
    <property type="entry name" value="FG-GAP"/>
</dbReference>
<dbReference type="Pfam" id="PF13517">
    <property type="entry name" value="FG-GAP_3"/>
    <property type="match status" value="1"/>
</dbReference>
<organism evidence="3 4">
    <name type="scientific">Streptomyces mesophilus</name>
    <dbReference type="NCBI Taxonomy" id="1775132"/>
    <lineage>
        <taxon>Bacteria</taxon>
        <taxon>Bacillati</taxon>
        <taxon>Actinomycetota</taxon>
        <taxon>Actinomycetes</taxon>
        <taxon>Kitasatosporales</taxon>
        <taxon>Streptomycetaceae</taxon>
        <taxon>Streptomyces</taxon>
    </lineage>
</organism>
<dbReference type="EMBL" id="JAAKZW010000076">
    <property type="protein sequence ID" value="NGO77782.1"/>
    <property type="molecule type" value="Genomic_DNA"/>
</dbReference>
<dbReference type="PANTHER" id="PTHR44103:SF1">
    <property type="entry name" value="PROPROTEIN CONVERTASE P"/>
    <property type="match status" value="1"/>
</dbReference>
<accession>A0A6G4XKT1</accession>
<dbReference type="Gene3D" id="2.130.10.130">
    <property type="entry name" value="Integrin alpha, N-terminal"/>
    <property type="match status" value="1"/>
</dbReference>
<keyword evidence="1" id="KW-0732">Signal</keyword>
<name>A0A6G4XKT1_9ACTN</name>
<protein>
    <submittedName>
        <fullName evidence="3">VCBS repeat-containing protein</fullName>
    </submittedName>
</protein>
<evidence type="ECO:0000313" key="3">
    <source>
        <dbReference type="EMBL" id="NGO77782.1"/>
    </source>
</evidence>
<reference evidence="3 4" key="1">
    <citation type="submission" date="2020-02" db="EMBL/GenBank/DDBJ databases">
        <title>Whole-genome analyses of novel actinobacteria.</title>
        <authorList>
            <person name="Sahin N."/>
            <person name="Tokatli A."/>
        </authorList>
    </citation>
    <scope>NUCLEOTIDE SEQUENCE [LARGE SCALE GENOMIC DNA]</scope>
    <source>
        <strain evidence="3 4">YC504</strain>
    </source>
</reference>
<evidence type="ECO:0000313" key="4">
    <source>
        <dbReference type="Proteomes" id="UP000481109"/>
    </source>
</evidence>
<sequence>MRRMIVTALVPVLVLGGVGALELTTAPAAVAVDGQLRVWEVPKQLSPSDSGAYVEEMLTLEDGSTVLVWQQLQGGASSALMASVRPGGSEVWGAPQVIAHVASAHSPQPAVTEASDGSVTVAWEDLGGSYAVHASTLAAGTSTWSTPVKLGPVRFEVGEIRLASGPDGRIVAVWTSQEYQSRDVYFAERDPADGAWSPPTRFGSGTRGVNKSDPGVEIAEDGAVSIVWQESNGSAIELQESSRAAGDEQWTDPRTLSSPGKRAFKPQLTVAPDGTFALAWWEQGPDTDAALLFARRSAGSTEWGTPETAASGRAYVAQMSRPLFGPQGEMTVVWVDGDPSASQGLRAATRSSSGAWGTTTVANGPLSLDSDAVIGADGTVQVGWGQGVGDDRAFTTAARVNGVWSAPKTLAANPGGPAEGVVTVAADGEATAVWKDGGLWTSTTDLVTPAPSRDYVGKDKIADLYTVKTTGELGIYGGTATGRVSSPAKWVAWPTTSTLVPFGDVNGDGCNDTLVRNSAGELHSYRAVCGSVVEPNSPSARIGSGWNVYNAFTSPGDLDKDGTTDLLARETSTGRLWFYGGDGKGAFKPRTLIGAGWGPYTVTGTGDLNGDGIGDLVARDSDGVLWNYPGNGNGAFGSRVRVGSGWGVYKNIVGVGDLTGDGRQDLVASDTQGLLWRYDGVGDGTFKTRVQIGSSGWQHLNLS</sequence>
<proteinExistence type="predicted"/>
<dbReference type="RefSeq" id="WP_165333239.1">
    <property type="nucleotide sequence ID" value="NZ_JAAKZW010000076.1"/>
</dbReference>
<feature type="region of interest" description="Disordered" evidence="2">
    <location>
        <begin position="190"/>
        <end position="215"/>
    </location>
</feature>
<comment type="caution">
    <text evidence="3">The sequence shown here is derived from an EMBL/GenBank/DDBJ whole genome shotgun (WGS) entry which is preliminary data.</text>
</comment>